<dbReference type="RefSeq" id="WP_209028147.1">
    <property type="nucleotide sequence ID" value="NZ_CP072455.1"/>
</dbReference>
<dbReference type="Proteomes" id="UP000665047">
    <property type="component" value="Chromosome"/>
</dbReference>
<keyword evidence="1" id="KW-0812">Transmembrane</keyword>
<keyword evidence="1" id="KW-1133">Transmembrane helix</keyword>
<keyword evidence="3" id="KW-1185">Reference proteome</keyword>
<feature type="transmembrane region" description="Helical" evidence="1">
    <location>
        <begin position="83"/>
        <end position="101"/>
    </location>
</feature>
<organism evidence="2 3">
    <name type="scientific">Xenorhabdus budapestensis</name>
    <dbReference type="NCBI Taxonomy" id="290110"/>
    <lineage>
        <taxon>Bacteria</taxon>
        <taxon>Pseudomonadati</taxon>
        <taxon>Pseudomonadota</taxon>
        <taxon>Gammaproteobacteria</taxon>
        <taxon>Enterobacterales</taxon>
        <taxon>Morganellaceae</taxon>
        <taxon>Xenorhabdus</taxon>
    </lineage>
</organism>
<sequence length="384" mass="45095">MNAILSTFWIFIIVCVFLGAFFSLLNDKKLNLDEKSLDKQGVFWFAVISPIVLFLVFGTFIWKDYIPRLDRKGLDTFFEISKFPLSILALSPVLGVIVSNIHRTIQTHAQIEKTEIQIKNTEKQIELALTKNNMDAFYAHNKYLIEGLGEIKEHNHYNANDTSLLKDIISVENDLNKYNFDETIVISHGRKLFSEIYSRHENLKYNFNPKLSDDFLRELNNNIEDMTKILKSFNLSFSTENKKITLVKSKENDYSSLFIELKSQINKIKGILHLNNYLSLDYFDDYIASTDFYFIFYKKNNDIDTVNYEQSLIKFIVFCEMTYKYLTSISNIIGKIVDLLFNDPVYNVYDDFELSNIFFDNSFYWHDTNLCNIPIDFLEAFLEC</sequence>
<keyword evidence="1" id="KW-0472">Membrane</keyword>
<feature type="transmembrane region" description="Helical" evidence="1">
    <location>
        <begin position="7"/>
        <end position="25"/>
    </location>
</feature>
<evidence type="ECO:0000313" key="3">
    <source>
        <dbReference type="Proteomes" id="UP000665047"/>
    </source>
</evidence>
<proteinExistence type="predicted"/>
<gene>
    <name evidence="2" type="ORF">HGO23_04720</name>
</gene>
<protein>
    <recommendedName>
        <fullName evidence="4">Phage abortive infection protein</fullName>
    </recommendedName>
</protein>
<evidence type="ECO:0000313" key="2">
    <source>
        <dbReference type="EMBL" id="QTL40684.1"/>
    </source>
</evidence>
<name>A0ABX7VQ73_XENBU</name>
<evidence type="ECO:0008006" key="4">
    <source>
        <dbReference type="Google" id="ProtNLM"/>
    </source>
</evidence>
<feature type="transmembrane region" description="Helical" evidence="1">
    <location>
        <begin position="41"/>
        <end position="62"/>
    </location>
</feature>
<accession>A0ABX7VQ73</accession>
<dbReference type="EMBL" id="CP072455">
    <property type="protein sequence ID" value="QTL40684.1"/>
    <property type="molecule type" value="Genomic_DNA"/>
</dbReference>
<reference evidence="2 3" key="1">
    <citation type="submission" date="2021-03" db="EMBL/GenBank/DDBJ databases">
        <title>Complete Genome Sequence Data of Xenorhabdus budapestensis strain C72, a Candidate Biological Control Agent, from China.</title>
        <authorList>
            <person name="LI B."/>
            <person name="WANG S."/>
            <person name="QIU D."/>
        </authorList>
    </citation>
    <scope>NUCLEOTIDE SEQUENCE [LARGE SCALE GENOMIC DNA]</scope>
    <source>
        <strain evidence="2 3">C-7-2</strain>
    </source>
</reference>
<evidence type="ECO:0000256" key="1">
    <source>
        <dbReference type="SAM" id="Phobius"/>
    </source>
</evidence>